<dbReference type="Gene3D" id="3.40.50.1000">
    <property type="entry name" value="HAD superfamily/HAD-like"/>
    <property type="match status" value="1"/>
</dbReference>
<proteinExistence type="predicted"/>
<dbReference type="PANTHER" id="PTHR46521:SF4">
    <property type="entry name" value="SUCROSE-PHOSPHATASE 2-RELATED"/>
    <property type="match status" value="1"/>
</dbReference>
<reference evidence="3 4" key="1">
    <citation type="submission" date="2015-12" db="EMBL/GenBank/DDBJ databases">
        <authorList>
            <person name="Shamseldin A."/>
            <person name="Moawad H."/>
            <person name="Abd El-Rahim W.M."/>
            <person name="Sadowsky M.J."/>
        </authorList>
    </citation>
    <scope>NUCLEOTIDE SEQUENCE [LARGE SCALE GENOMIC DNA]</scope>
    <source>
        <strain evidence="3 4">WF1</strain>
    </source>
</reference>
<dbReference type="GO" id="GO:0016791">
    <property type="term" value="F:phosphatase activity"/>
    <property type="evidence" value="ECO:0007669"/>
    <property type="project" value="UniProtKB-ARBA"/>
</dbReference>
<dbReference type="GO" id="GO:0000287">
    <property type="term" value="F:magnesium ion binding"/>
    <property type="evidence" value="ECO:0007669"/>
    <property type="project" value="UniProtKB-ARBA"/>
</dbReference>
<dbReference type="Gene3D" id="3.90.1070.10">
    <property type="match status" value="1"/>
</dbReference>
<organism evidence="3 4">
    <name type="scientific">Methyloprofundus sedimenti</name>
    <dbReference type="NCBI Taxonomy" id="1420851"/>
    <lineage>
        <taxon>Bacteria</taxon>
        <taxon>Pseudomonadati</taxon>
        <taxon>Pseudomonadota</taxon>
        <taxon>Gammaproteobacteria</taxon>
        <taxon>Methylococcales</taxon>
        <taxon>Methylococcaceae</taxon>
        <taxon>Methyloprofundus</taxon>
    </lineage>
</organism>
<evidence type="ECO:0000313" key="4">
    <source>
        <dbReference type="Proteomes" id="UP000191980"/>
    </source>
</evidence>
<dbReference type="AlphaFoldDB" id="A0A1V8M8J4"/>
<dbReference type="NCBIfam" id="TIGR01484">
    <property type="entry name" value="HAD-SF-IIB"/>
    <property type="match status" value="1"/>
</dbReference>
<dbReference type="InterPro" id="IPR051518">
    <property type="entry name" value="Sucrose_Phosphatase"/>
</dbReference>
<dbReference type="SFLD" id="SFLDG01140">
    <property type="entry name" value="C2.B:_Phosphomannomutase_and_P"/>
    <property type="match status" value="1"/>
</dbReference>
<dbReference type="InterPro" id="IPR006379">
    <property type="entry name" value="HAD-SF_hydro_IIB"/>
</dbReference>
<evidence type="ECO:0000313" key="3">
    <source>
        <dbReference type="EMBL" id="OQK17826.1"/>
    </source>
</evidence>
<dbReference type="Proteomes" id="UP000191980">
    <property type="component" value="Unassembled WGS sequence"/>
</dbReference>
<dbReference type="STRING" id="1420851.AU255_08175"/>
<dbReference type="Pfam" id="PF05116">
    <property type="entry name" value="S6PP"/>
    <property type="match status" value="1"/>
</dbReference>
<sequence>MNDFKLLLCTDMDRTIIPNGLQPESSDARKRFADFCQLPEVTLAYVTGRHLALVEKAIKNYSLPKPDFVISDVGTKIYQLKNKCWTDMPVWSEEIAKDWNGKNHAQLKQLFSHIKKLNIQEVSKQNTYKLSYYLPLQVDQNAIIAEMQLLLEKENVKASLIWSIDEPKGVGLLDVLPQNATKLHAIDFLYKLLGYRIDEVIFAGDSGNDLPVLSSPIPSILVANATDDIKQTAIKLVIQNNCIDSLYIANSKALNMNGNYAAGVLEGVWHFAPEIRNKLQKGVDNGE</sequence>
<dbReference type="InterPro" id="IPR006380">
    <property type="entry name" value="SPP-like_dom"/>
</dbReference>
<dbReference type="SFLD" id="SFLDS00003">
    <property type="entry name" value="Haloacid_Dehalogenase"/>
    <property type="match status" value="1"/>
</dbReference>
<dbReference type="SUPFAM" id="SSF56784">
    <property type="entry name" value="HAD-like"/>
    <property type="match status" value="1"/>
</dbReference>
<keyword evidence="1" id="KW-0378">Hydrolase</keyword>
<evidence type="ECO:0000256" key="1">
    <source>
        <dbReference type="ARBA" id="ARBA00022801"/>
    </source>
</evidence>
<accession>A0A1V8M8J4</accession>
<gene>
    <name evidence="3" type="ORF">AU255_08175</name>
</gene>
<feature type="domain" description="Sucrose phosphatase-like" evidence="2">
    <location>
        <begin position="5"/>
        <end position="271"/>
    </location>
</feature>
<dbReference type="RefSeq" id="WP_080522436.1">
    <property type="nucleotide sequence ID" value="NZ_LPUF01000001.1"/>
</dbReference>
<evidence type="ECO:0000259" key="2">
    <source>
        <dbReference type="Pfam" id="PF05116"/>
    </source>
</evidence>
<protein>
    <submittedName>
        <fullName evidence="3">Haloacid dehalogenase</fullName>
    </submittedName>
</protein>
<dbReference type="SFLD" id="SFLDG01141">
    <property type="entry name" value="C2.B.1:_Sucrose_Phosphatase_Li"/>
    <property type="match status" value="1"/>
</dbReference>
<comment type="caution">
    <text evidence="3">The sequence shown here is derived from an EMBL/GenBank/DDBJ whole genome shotgun (WGS) entry which is preliminary data.</text>
</comment>
<dbReference type="InterPro" id="IPR023214">
    <property type="entry name" value="HAD_sf"/>
</dbReference>
<dbReference type="PANTHER" id="PTHR46521">
    <property type="entry name" value="SUCROSE-PHOSPHATASE 2-RELATED"/>
    <property type="match status" value="1"/>
</dbReference>
<name>A0A1V8M8J4_9GAMM</name>
<dbReference type="EMBL" id="LPUF01000001">
    <property type="protein sequence ID" value="OQK17826.1"/>
    <property type="molecule type" value="Genomic_DNA"/>
</dbReference>
<dbReference type="OrthoDB" id="9815690at2"/>
<keyword evidence="4" id="KW-1185">Reference proteome</keyword>
<dbReference type="InterPro" id="IPR036412">
    <property type="entry name" value="HAD-like_sf"/>
</dbReference>